<gene>
    <name evidence="2" type="ORF">HNR67_008416</name>
</gene>
<feature type="transmembrane region" description="Helical" evidence="1">
    <location>
        <begin position="20"/>
        <end position="41"/>
    </location>
</feature>
<protein>
    <submittedName>
        <fullName evidence="2">Uncharacterized protein</fullName>
    </submittedName>
</protein>
<dbReference type="AlphaFoldDB" id="A0A7W7FZ25"/>
<evidence type="ECO:0000256" key="1">
    <source>
        <dbReference type="SAM" id="Phobius"/>
    </source>
</evidence>
<accession>A0A7W7FZ25</accession>
<evidence type="ECO:0000313" key="2">
    <source>
        <dbReference type="EMBL" id="MBB4682298.1"/>
    </source>
</evidence>
<keyword evidence="1" id="KW-0812">Transmembrane</keyword>
<keyword evidence="1" id="KW-0472">Membrane</keyword>
<sequence length="98" mass="10209">MAEQATETKRATGMAGLFDLRLIIALLFGIYGVVLTVVGLFDTTAADLAKTGGININLWTGLSMLAVTAFFVIWTVARPLRVPAEAEAADDATGAGGH</sequence>
<keyword evidence="3" id="KW-1185">Reference proteome</keyword>
<reference evidence="2 3" key="1">
    <citation type="submission" date="2020-08" db="EMBL/GenBank/DDBJ databases">
        <title>Sequencing the genomes of 1000 actinobacteria strains.</title>
        <authorList>
            <person name="Klenk H.-P."/>
        </authorList>
    </citation>
    <scope>NUCLEOTIDE SEQUENCE [LARGE SCALE GENOMIC DNA]</scope>
    <source>
        <strain evidence="2 3">DSM 44230</strain>
    </source>
</reference>
<comment type="caution">
    <text evidence="2">The sequence shown here is derived from an EMBL/GenBank/DDBJ whole genome shotgun (WGS) entry which is preliminary data.</text>
</comment>
<keyword evidence="1" id="KW-1133">Transmembrane helix</keyword>
<feature type="transmembrane region" description="Helical" evidence="1">
    <location>
        <begin position="56"/>
        <end position="77"/>
    </location>
</feature>
<name>A0A7W7FZ25_9PSEU</name>
<dbReference type="RefSeq" id="WP_185009486.1">
    <property type="nucleotide sequence ID" value="NZ_BAAAUI010000007.1"/>
</dbReference>
<evidence type="ECO:0000313" key="3">
    <source>
        <dbReference type="Proteomes" id="UP000533598"/>
    </source>
</evidence>
<organism evidence="2 3">
    <name type="scientific">Crossiella cryophila</name>
    <dbReference type="NCBI Taxonomy" id="43355"/>
    <lineage>
        <taxon>Bacteria</taxon>
        <taxon>Bacillati</taxon>
        <taxon>Actinomycetota</taxon>
        <taxon>Actinomycetes</taxon>
        <taxon>Pseudonocardiales</taxon>
        <taxon>Pseudonocardiaceae</taxon>
        <taxon>Crossiella</taxon>
    </lineage>
</organism>
<proteinExistence type="predicted"/>
<dbReference type="EMBL" id="JACHMH010000001">
    <property type="protein sequence ID" value="MBB4682298.1"/>
    <property type="molecule type" value="Genomic_DNA"/>
</dbReference>
<dbReference type="Proteomes" id="UP000533598">
    <property type="component" value="Unassembled WGS sequence"/>
</dbReference>